<evidence type="ECO:0000259" key="13">
    <source>
        <dbReference type="PROSITE" id="PS50862"/>
    </source>
</evidence>
<dbReference type="GO" id="GO:0140096">
    <property type="term" value="F:catalytic activity, acting on a protein"/>
    <property type="evidence" value="ECO:0007669"/>
    <property type="project" value="UniProtKB-ARBA"/>
</dbReference>
<feature type="binding site" evidence="12">
    <location>
        <begin position="289"/>
        <end position="290"/>
    </location>
    <ligand>
        <name>L-histidine</name>
        <dbReference type="ChEBI" id="CHEBI:57595"/>
    </ligand>
</feature>
<keyword evidence="8 11" id="KW-0648">Protein biosynthesis</keyword>
<keyword evidence="4 11" id="KW-0963">Cytoplasm</keyword>
<dbReference type="FunFam" id="3.30.930.10:FF:000005">
    <property type="entry name" value="Histidine--tRNA ligase"/>
    <property type="match status" value="1"/>
</dbReference>
<dbReference type="PANTHER" id="PTHR43707">
    <property type="entry name" value="HISTIDYL-TRNA SYNTHETASE"/>
    <property type="match status" value="1"/>
</dbReference>
<feature type="domain" description="Aminoacyl-transfer RNA synthetases class-II family profile" evidence="13">
    <location>
        <begin position="31"/>
        <end position="350"/>
    </location>
</feature>
<feature type="binding site" evidence="12">
    <location>
        <position position="285"/>
    </location>
    <ligand>
        <name>L-histidine</name>
        <dbReference type="ChEBI" id="CHEBI:57595"/>
    </ligand>
</feature>
<evidence type="ECO:0000256" key="9">
    <source>
        <dbReference type="ARBA" id="ARBA00023146"/>
    </source>
</evidence>
<dbReference type="InterPro" id="IPR041715">
    <property type="entry name" value="HisRS-like_core"/>
</dbReference>
<dbReference type="SUPFAM" id="SSF55681">
    <property type="entry name" value="Class II aaRS and biotin synthetases"/>
    <property type="match status" value="1"/>
</dbReference>
<dbReference type="PIRSF" id="PIRSF001549">
    <property type="entry name" value="His-tRNA_synth"/>
    <property type="match status" value="1"/>
</dbReference>
<evidence type="ECO:0000256" key="5">
    <source>
        <dbReference type="ARBA" id="ARBA00022598"/>
    </source>
</evidence>
<feature type="binding site" evidence="12">
    <location>
        <position position="140"/>
    </location>
    <ligand>
        <name>L-histidine</name>
        <dbReference type="ChEBI" id="CHEBI:57595"/>
    </ligand>
</feature>
<evidence type="ECO:0000313" key="14">
    <source>
        <dbReference type="EMBL" id="ERI08879.1"/>
    </source>
</evidence>
<dbReference type="NCBIfam" id="TIGR00442">
    <property type="entry name" value="hisS"/>
    <property type="match status" value="1"/>
</dbReference>
<dbReference type="InterPro" id="IPR004516">
    <property type="entry name" value="HisRS/HisZ"/>
</dbReference>
<evidence type="ECO:0000256" key="1">
    <source>
        <dbReference type="ARBA" id="ARBA00004496"/>
    </source>
</evidence>
<keyword evidence="15" id="KW-1185">Reference proteome</keyword>
<dbReference type="AlphaFoldDB" id="U1WJX4"/>
<dbReference type="GO" id="GO:0005524">
    <property type="term" value="F:ATP binding"/>
    <property type="evidence" value="ECO:0007669"/>
    <property type="project" value="UniProtKB-UniRule"/>
</dbReference>
<dbReference type="InterPro" id="IPR004154">
    <property type="entry name" value="Anticodon-bd"/>
</dbReference>
<dbReference type="PATRIC" id="fig|649747.3.peg.2748"/>
<dbReference type="GO" id="GO:0006427">
    <property type="term" value="P:histidyl-tRNA aminoacylation"/>
    <property type="evidence" value="ECO:0007669"/>
    <property type="project" value="UniProtKB-UniRule"/>
</dbReference>
<keyword evidence="6 11" id="KW-0547">Nucleotide-binding</keyword>
<evidence type="ECO:0000313" key="15">
    <source>
        <dbReference type="Proteomes" id="UP000016511"/>
    </source>
</evidence>
<dbReference type="HOGENOM" id="CLU_025113_1_1_9"/>
<comment type="catalytic activity">
    <reaction evidence="10 11">
        <text>tRNA(His) + L-histidine + ATP = L-histidyl-tRNA(His) + AMP + diphosphate + H(+)</text>
        <dbReference type="Rhea" id="RHEA:17313"/>
        <dbReference type="Rhea" id="RHEA-COMP:9665"/>
        <dbReference type="Rhea" id="RHEA-COMP:9689"/>
        <dbReference type="ChEBI" id="CHEBI:15378"/>
        <dbReference type="ChEBI" id="CHEBI:30616"/>
        <dbReference type="ChEBI" id="CHEBI:33019"/>
        <dbReference type="ChEBI" id="CHEBI:57595"/>
        <dbReference type="ChEBI" id="CHEBI:78442"/>
        <dbReference type="ChEBI" id="CHEBI:78527"/>
        <dbReference type="ChEBI" id="CHEBI:456215"/>
        <dbReference type="EC" id="6.1.1.21"/>
    </reaction>
</comment>
<reference evidence="14 15" key="1">
    <citation type="submission" date="2013-08" db="EMBL/GenBank/DDBJ databases">
        <authorList>
            <person name="Weinstock G."/>
            <person name="Sodergren E."/>
            <person name="Wylie T."/>
            <person name="Fulton L."/>
            <person name="Fulton R."/>
            <person name="Fronick C."/>
            <person name="O'Laughlin M."/>
            <person name="Godfrey J."/>
            <person name="Miner T."/>
            <person name="Herter B."/>
            <person name="Appelbaum E."/>
            <person name="Cordes M."/>
            <person name="Lek S."/>
            <person name="Wollam A."/>
            <person name="Pepin K.H."/>
            <person name="Palsikar V.B."/>
            <person name="Mitreva M."/>
            <person name="Wilson R.K."/>
        </authorList>
    </citation>
    <scope>NUCLEOTIDE SEQUENCE [LARGE SCALE GENOMIC DNA]</scope>
    <source>
        <strain evidence="14 15">ATCC 12856</strain>
    </source>
</reference>
<dbReference type="Gene3D" id="3.30.930.10">
    <property type="entry name" value="Bira Bifunctional Protein, Domain 2"/>
    <property type="match status" value="1"/>
</dbReference>
<dbReference type="HAMAP" id="MF_00127">
    <property type="entry name" value="His_tRNA_synth"/>
    <property type="match status" value="1"/>
</dbReference>
<keyword evidence="7 11" id="KW-0067">ATP-binding</keyword>
<protein>
    <recommendedName>
        <fullName evidence="11">Histidine--tRNA ligase</fullName>
        <ecNumber evidence="11">6.1.1.21</ecNumber>
    </recommendedName>
    <alternativeName>
        <fullName evidence="11">Histidyl-tRNA synthetase</fullName>
        <shortName evidence="11">HisRS</shortName>
    </alternativeName>
</protein>
<dbReference type="PANTHER" id="PTHR43707:SF1">
    <property type="entry name" value="HISTIDINE--TRNA LIGASE, MITOCHONDRIAL-RELATED"/>
    <property type="match status" value="1"/>
</dbReference>
<dbReference type="Pfam" id="PF13393">
    <property type="entry name" value="tRNA-synt_His"/>
    <property type="match status" value="1"/>
</dbReference>
<proteinExistence type="inferred from homology"/>
<evidence type="ECO:0000256" key="4">
    <source>
        <dbReference type="ARBA" id="ARBA00022490"/>
    </source>
</evidence>
<dbReference type="Gene3D" id="3.40.50.800">
    <property type="entry name" value="Anticodon-binding domain"/>
    <property type="match status" value="1"/>
</dbReference>
<name>U1WJX4_ANEAE</name>
<feature type="binding site" evidence="12">
    <location>
        <position position="154"/>
    </location>
    <ligand>
        <name>L-histidine</name>
        <dbReference type="ChEBI" id="CHEBI:57595"/>
    </ligand>
</feature>
<dbReference type="CDD" id="cd00859">
    <property type="entry name" value="HisRS_anticodon"/>
    <property type="match status" value="1"/>
</dbReference>
<keyword evidence="5 11" id="KW-0436">Ligase</keyword>
<dbReference type="InterPro" id="IPR033656">
    <property type="entry name" value="HisRS_anticodon"/>
</dbReference>
<comment type="caution">
    <text evidence="14">The sequence shown here is derived from an EMBL/GenBank/DDBJ whole genome shotgun (WGS) entry which is preliminary data.</text>
</comment>
<evidence type="ECO:0000256" key="8">
    <source>
        <dbReference type="ARBA" id="ARBA00022917"/>
    </source>
</evidence>
<evidence type="ECO:0000256" key="7">
    <source>
        <dbReference type="ARBA" id="ARBA00022840"/>
    </source>
</evidence>
<feature type="binding site" evidence="12">
    <location>
        <position position="158"/>
    </location>
    <ligand>
        <name>L-histidine</name>
        <dbReference type="ChEBI" id="CHEBI:57595"/>
    </ligand>
</feature>
<sequence>MYCLKKLAVFSYLRTKYPEQILTLGGPNMIQVPRGTADILPGEVELWQYIEDKARDICRRYNYLEIRTPIFEHTELFHRGVGETTDIVEKEMYTFEDRGGRSLTLRPECTASTVRSYVENKMFGLPQQPTKLYYIGPMFRYERPQAGRMRQFTQFGVEAIGSNHPSIDAETIALAMRFYEELGLKNLHVELNSLGDAQSRKAHRDALIRHFEPHIHEFCSDCQSRLERNPLRILDCKKDADKELMKSAPVILDYLNEESSAYFTKVKKHLDDLGIAYEINPNLVRGLDYYTHTAFEIMERGIGAVSTICGGGRYNGLVKEIGGNDMPGIGFAMSIERVLLALKTQGVELPVDRSLDCFIVGLGEAAEEKAFLLLDQLRRQGMTADKDFLGRKMKAQLKAADRLQAKTVAIIGEDELARGIVVLKNMETGNQQEIVFDQVAETVQTMVQKDK</sequence>
<dbReference type="PROSITE" id="PS50862">
    <property type="entry name" value="AA_TRNA_LIGASE_II"/>
    <property type="match status" value="1"/>
</dbReference>
<evidence type="ECO:0000256" key="6">
    <source>
        <dbReference type="ARBA" id="ARBA00022741"/>
    </source>
</evidence>
<keyword evidence="9 11" id="KW-0030">Aminoacyl-tRNA synthetase</keyword>
<dbReference type="EMBL" id="AWSJ01000183">
    <property type="protein sequence ID" value="ERI08879.1"/>
    <property type="molecule type" value="Genomic_DNA"/>
</dbReference>
<dbReference type="InterPro" id="IPR036621">
    <property type="entry name" value="Anticodon-bd_dom_sf"/>
</dbReference>
<feature type="binding site" evidence="12">
    <location>
        <begin position="108"/>
        <end position="110"/>
    </location>
    <ligand>
        <name>L-histidine</name>
        <dbReference type="ChEBI" id="CHEBI:57595"/>
    </ligand>
</feature>
<evidence type="ECO:0000256" key="2">
    <source>
        <dbReference type="ARBA" id="ARBA00008226"/>
    </source>
</evidence>
<dbReference type="GO" id="GO:0005737">
    <property type="term" value="C:cytoplasm"/>
    <property type="evidence" value="ECO:0007669"/>
    <property type="project" value="UniProtKB-SubCell"/>
</dbReference>
<gene>
    <name evidence="11" type="primary">hisS</name>
    <name evidence="14" type="ORF">HMPREF0083_03034</name>
</gene>
<organism evidence="14 15">
    <name type="scientific">Aneurinibacillus aneurinilyticus ATCC 12856</name>
    <dbReference type="NCBI Taxonomy" id="649747"/>
    <lineage>
        <taxon>Bacteria</taxon>
        <taxon>Bacillati</taxon>
        <taxon>Bacillota</taxon>
        <taxon>Bacilli</taxon>
        <taxon>Bacillales</taxon>
        <taxon>Paenibacillaceae</taxon>
        <taxon>Aneurinibacillus group</taxon>
        <taxon>Aneurinibacillus</taxon>
    </lineage>
</organism>
<dbReference type="SUPFAM" id="SSF52954">
    <property type="entry name" value="Class II aaRS ABD-related"/>
    <property type="match status" value="1"/>
</dbReference>
<dbReference type="eggNOG" id="COG0124">
    <property type="taxonomic scope" value="Bacteria"/>
</dbReference>
<evidence type="ECO:0000256" key="12">
    <source>
        <dbReference type="PIRSR" id="PIRSR001549-1"/>
    </source>
</evidence>
<comment type="subcellular location">
    <subcellularLocation>
        <location evidence="1 11">Cytoplasm</location>
    </subcellularLocation>
</comment>
<dbReference type="GO" id="GO:0016740">
    <property type="term" value="F:transferase activity"/>
    <property type="evidence" value="ECO:0007669"/>
    <property type="project" value="UniProtKB-ARBA"/>
</dbReference>
<dbReference type="EC" id="6.1.1.21" evidence="11"/>
<comment type="similarity">
    <text evidence="2 11">Belongs to the class-II aminoacyl-tRNA synthetase family.</text>
</comment>
<dbReference type="InterPro" id="IPR015807">
    <property type="entry name" value="His-tRNA-ligase"/>
</dbReference>
<dbReference type="Pfam" id="PF03129">
    <property type="entry name" value="HGTP_anticodon"/>
    <property type="match status" value="1"/>
</dbReference>
<dbReference type="CDD" id="cd00773">
    <property type="entry name" value="HisRS-like_core"/>
    <property type="match status" value="1"/>
</dbReference>
<dbReference type="STRING" id="649747.HMPREF0083_03034"/>
<dbReference type="GO" id="GO:0004821">
    <property type="term" value="F:histidine-tRNA ligase activity"/>
    <property type="evidence" value="ECO:0007669"/>
    <property type="project" value="UniProtKB-UniRule"/>
</dbReference>
<dbReference type="InterPro" id="IPR006195">
    <property type="entry name" value="aa-tRNA-synth_II"/>
</dbReference>
<comment type="subunit">
    <text evidence="3 11">Homodimer.</text>
</comment>
<accession>U1WJX4</accession>
<evidence type="ECO:0000256" key="11">
    <source>
        <dbReference type="HAMAP-Rule" id="MF_00127"/>
    </source>
</evidence>
<dbReference type="InterPro" id="IPR045864">
    <property type="entry name" value="aa-tRNA-synth_II/BPL/LPL"/>
</dbReference>
<dbReference type="Proteomes" id="UP000016511">
    <property type="component" value="Unassembled WGS sequence"/>
</dbReference>
<evidence type="ECO:0000256" key="10">
    <source>
        <dbReference type="ARBA" id="ARBA00047639"/>
    </source>
</evidence>
<evidence type="ECO:0000256" key="3">
    <source>
        <dbReference type="ARBA" id="ARBA00011738"/>
    </source>
</evidence>